<dbReference type="OrthoDB" id="3543764at2"/>
<dbReference type="InterPro" id="IPR045621">
    <property type="entry name" value="BPD_transp_1_N"/>
</dbReference>
<dbReference type="InterPro" id="IPR000515">
    <property type="entry name" value="MetI-like"/>
</dbReference>
<comment type="subcellular location">
    <subcellularLocation>
        <location evidence="1 7">Cell membrane</location>
        <topology evidence="1 7">Multi-pass membrane protein</topology>
    </subcellularLocation>
</comment>
<evidence type="ECO:0000256" key="5">
    <source>
        <dbReference type="ARBA" id="ARBA00022989"/>
    </source>
</evidence>
<evidence type="ECO:0000259" key="8">
    <source>
        <dbReference type="PROSITE" id="PS50928"/>
    </source>
</evidence>
<feature type="transmembrane region" description="Helical" evidence="7">
    <location>
        <begin position="249"/>
        <end position="275"/>
    </location>
</feature>
<feature type="transmembrane region" description="Helical" evidence="7">
    <location>
        <begin position="118"/>
        <end position="138"/>
    </location>
</feature>
<evidence type="ECO:0000313" key="9">
    <source>
        <dbReference type="EMBL" id="OKL51368.1"/>
    </source>
</evidence>
<proteinExistence type="inferred from homology"/>
<keyword evidence="10" id="KW-1185">Reference proteome</keyword>
<dbReference type="GO" id="GO:0005886">
    <property type="term" value="C:plasma membrane"/>
    <property type="evidence" value="ECO:0007669"/>
    <property type="project" value="UniProtKB-SubCell"/>
</dbReference>
<dbReference type="Pfam" id="PF00528">
    <property type="entry name" value="BPD_transp_1"/>
    <property type="match status" value="1"/>
</dbReference>
<dbReference type="InterPro" id="IPR035906">
    <property type="entry name" value="MetI-like_sf"/>
</dbReference>
<dbReference type="Proteomes" id="UP000185612">
    <property type="component" value="Unassembled WGS sequence"/>
</dbReference>
<keyword evidence="3" id="KW-1003">Cell membrane</keyword>
<keyword evidence="4 7" id="KW-0812">Transmembrane</keyword>
<feature type="transmembrane region" description="Helical" evidence="7">
    <location>
        <begin position="12"/>
        <end position="34"/>
    </location>
</feature>
<feature type="domain" description="ABC transmembrane type-1" evidence="8">
    <location>
        <begin position="114"/>
        <end position="319"/>
    </location>
</feature>
<feature type="transmembrane region" description="Helical" evidence="7">
    <location>
        <begin position="298"/>
        <end position="323"/>
    </location>
</feature>
<dbReference type="Gene3D" id="1.10.3720.10">
    <property type="entry name" value="MetI-like"/>
    <property type="match status" value="1"/>
</dbReference>
<dbReference type="AlphaFoldDB" id="A0A1Q5PUX7"/>
<gene>
    <name evidence="9" type="ORF">BSZ40_07280</name>
</gene>
<comment type="similarity">
    <text evidence="7">Belongs to the binding-protein-dependent transport system permease family.</text>
</comment>
<evidence type="ECO:0000256" key="3">
    <source>
        <dbReference type="ARBA" id="ARBA00022475"/>
    </source>
</evidence>
<keyword evidence="6 7" id="KW-0472">Membrane</keyword>
<reference evidence="10" key="1">
    <citation type="submission" date="2016-12" db="EMBL/GenBank/DDBJ databases">
        <authorList>
            <person name="Meng X."/>
        </authorList>
    </citation>
    <scope>NUCLEOTIDE SEQUENCE [LARGE SCALE GENOMIC DNA]</scope>
    <source>
        <strain evidence="10">DSM 20732</strain>
    </source>
</reference>
<feature type="transmembrane region" description="Helical" evidence="7">
    <location>
        <begin position="150"/>
        <end position="176"/>
    </location>
</feature>
<dbReference type="RefSeq" id="WP_073824709.1">
    <property type="nucleotide sequence ID" value="NZ_MQVS01000007.1"/>
</dbReference>
<keyword evidence="5 7" id="KW-1133">Transmembrane helix</keyword>
<evidence type="ECO:0000256" key="7">
    <source>
        <dbReference type="RuleBase" id="RU363032"/>
    </source>
</evidence>
<evidence type="ECO:0000256" key="1">
    <source>
        <dbReference type="ARBA" id="ARBA00004651"/>
    </source>
</evidence>
<dbReference type="EMBL" id="MQVS01000007">
    <property type="protein sequence ID" value="OKL51368.1"/>
    <property type="molecule type" value="Genomic_DNA"/>
</dbReference>
<name>A0A1Q5PUX7_9ACTO</name>
<evidence type="ECO:0000313" key="10">
    <source>
        <dbReference type="Proteomes" id="UP000185612"/>
    </source>
</evidence>
<dbReference type="InParanoid" id="A0A1Q5PUX7"/>
<dbReference type="PANTHER" id="PTHR43163:SF9">
    <property type="entry name" value="ABC TRANSPORTER PERMEASE PROTEIN"/>
    <property type="match status" value="1"/>
</dbReference>
<dbReference type="PANTHER" id="PTHR43163">
    <property type="entry name" value="DIPEPTIDE TRANSPORT SYSTEM PERMEASE PROTEIN DPPB-RELATED"/>
    <property type="match status" value="1"/>
</dbReference>
<dbReference type="CDD" id="cd06261">
    <property type="entry name" value="TM_PBP2"/>
    <property type="match status" value="1"/>
</dbReference>
<sequence>MNPARLLTSLRPLLGALAVLLIVTFATFAVFTLWPADPALLACGRPCTPQRLATARTFLGYDQPWYTQAWQYLVGIFAGRTFGEGAGAIHCSAPCLGYSVRLGAPVTDLVLARLPATFSLALGAMVLWLLIGVGVGVLSARRRGTLLDRVLLGGTVLGVSTPSYLLGLLALAILGFGLGVIPVAGYVPFSTDPVGWFQHLITPWVILALLNAAIYARLVRSTVLEQDRTDHVRTARALGLSERTILTHFTLPGVAVPVITLTALDLGALLGGAVITEKVFSLNGIGSLLIEAVDVTDLPIIVALTLLAAAFVLLANALADTLAHAIDPRRLYR</sequence>
<dbReference type="GO" id="GO:0055085">
    <property type="term" value="P:transmembrane transport"/>
    <property type="evidence" value="ECO:0007669"/>
    <property type="project" value="InterPro"/>
</dbReference>
<evidence type="ECO:0000256" key="2">
    <source>
        <dbReference type="ARBA" id="ARBA00022448"/>
    </source>
</evidence>
<feature type="transmembrane region" description="Helical" evidence="7">
    <location>
        <begin position="196"/>
        <end position="218"/>
    </location>
</feature>
<organism evidence="9 10">
    <name type="scientific">Buchananella hordeovulneris</name>
    <dbReference type="NCBI Taxonomy" id="52770"/>
    <lineage>
        <taxon>Bacteria</taxon>
        <taxon>Bacillati</taxon>
        <taxon>Actinomycetota</taxon>
        <taxon>Actinomycetes</taxon>
        <taxon>Actinomycetales</taxon>
        <taxon>Actinomycetaceae</taxon>
        <taxon>Buchananella</taxon>
    </lineage>
</organism>
<evidence type="ECO:0000256" key="6">
    <source>
        <dbReference type="ARBA" id="ARBA00023136"/>
    </source>
</evidence>
<dbReference type="STRING" id="52770.BSZ40_07280"/>
<dbReference type="Pfam" id="PF19300">
    <property type="entry name" value="BPD_transp_1_N"/>
    <property type="match status" value="1"/>
</dbReference>
<accession>A0A1Q5PUX7</accession>
<protein>
    <submittedName>
        <fullName evidence="9">Peptide ABC transporter permease</fullName>
    </submittedName>
</protein>
<keyword evidence="2 7" id="KW-0813">Transport</keyword>
<dbReference type="PROSITE" id="PS50928">
    <property type="entry name" value="ABC_TM1"/>
    <property type="match status" value="1"/>
</dbReference>
<comment type="caution">
    <text evidence="9">The sequence shown here is derived from an EMBL/GenBank/DDBJ whole genome shotgun (WGS) entry which is preliminary data.</text>
</comment>
<evidence type="ECO:0000256" key="4">
    <source>
        <dbReference type="ARBA" id="ARBA00022692"/>
    </source>
</evidence>
<dbReference type="SUPFAM" id="SSF161098">
    <property type="entry name" value="MetI-like"/>
    <property type="match status" value="1"/>
</dbReference>